<comment type="catalytic activity">
    <reaction evidence="1">
        <text>ATP + protein L-histidine = ADP + protein N-phospho-L-histidine.</text>
        <dbReference type="EC" id="2.7.13.3"/>
    </reaction>
</comment>
<dbReference type="Pfam" id="PF23539">
    <property type="entry name" value="DUF7134"/>
    <property type="match status" value="1"/>
</dbReference>
<keyword evidence="5" id="KW-0547">Nucleotide-binding</keyword>
<evidence type="ECO:0000256" key="1">
    <source>
        <dbReference type="ARBA" id="ARBA00000085"/>
    </source>
</evidence>
<evidence type="ECO:0000259" key="12">
    <source>
        <dbReference type="Pfam" id="PF23539"/>
    </source>
</evidence>
<reference evidence="13 14" key="1">
    <citation type="submission" date="2023-09" db="EMBL/GenBank/DDBJ databases">
        <title>Micromonospora halotolerans DSM 45598 genome sequence.</title>
        <authorList>
            <person name="Mo P."/>
        </authorList>
    </citation>
    <scope>NUCLEOTIDE SEQUENCE [LARGE SCALE GENOMIC DNA]</scope>
    <source>
        <strain evidence="13 14">DSM 45598</strain>
    </source>
</reference>
<keyword evidence="9" id="KW-0472">Membrane</keyword>
<accession>A0ABY9ZUJ1</accession>
<keyword evidence="6 13" id="KW-0418">Kinase</keyword>
<feature type="transmembrane region" description="Helical" evidence="9">
    <location>
        <begin position="130"/>
        <end position="152"/>
    </location>
</feature>
<dbReference type="RefSeq" id="WP_313720623.1">
    <property type="nucleotide sequence ID" value="NZ_CP134876.1"/>
</dbReference>
<keyword evidence="4" id="KW-0808">Transferase</keyword>
<keyword evidence="7" id="KW-0067">ATP-binding</keyword>
<evidence type="ECO:0000256" key="6">
    <source>
        <dbReference type="ARBA" id="ARBA00022777"/>
    </source>
</evidence>
<evidence type="ECO:0000256" key="8">
    <source>
        <dbReference type="ARBA" id="ARBA00023012"/>
    </source>
</evidence>
<dbReference type="EMBL" id="CP134876">
    <property type="protein sequence ID" value="WNM38897.1"/>
    <property type="molecule type" value="Genomic_DNA"/>
</dbReference>
<dbReference type="CDD" id="cd16917">
    <property type="entry name" value="HATPase_UhpB-NarQ-NarX-like"/>
    <property type="match status" value="1"/>
</dbReference>
<dbReference type="InterPro" id="IPR050482">
    <property type="entry name" value="Sensor_HK_TwoCompSys"/>
</dbReference>
<feature type="transmembrane region" description="Helical" evidence="9">
    <location>
        <begin position="84"/>
        <end position="109"/>
    </location>
</feature>
<keyword evidence="9" id="KW-0812">Transmembrane</keyword>
<evidence type="ECO:0000256" key="3">
    <source>
        <dbReference type="ARBA" id="ARBA00022553"/>
    </source>
</evidence>
<dbReference type="GO" id="GO:0016301">
    <property type="term" value="F:kinase activity"/>
    <property type="evidence" value="ECO:0007669"/>
    <property type="project" value="UniProtKB-KW"/>
</dbReference>
<keyword evidence="9" id="KW-1133">Transmembrane helix</keyword>
<evidence type="ECO:0000256" key="7">
    <source>
        <dbReference type="ARBA" id="ARBA00022840"/>
    </source>
</evidence>
<evidence type="ECO:0000256" key="2">
    <source>
        <dbReference type="ARBA" id="ARBA00012438"/>
    </source>
</evidence>
<evidence type="ECO:0000313" key="14">
    <source>
        <dbReference type="Proteomes" id="UP001303001"/>
    </source>
</evidence>
<feature type="domain" description="DUF7134" evidence="12">
    <location>
        <begin position="34"/>
        <end position="179"/>
    </location>
</feature>
<sequence length="411" mass="43381">MSHSDLRDAPTVALPPSGRVALLLRGVGPGAWQRVDTVVAVALLVGLTGPELLGSRLSDDPPLAILALGAGASLPLAFRRQRPVPVLAITVACAVAASLLGIGYTPFGSNAGPAVGLAMYTVADRMSRRVSVGALAVVVATTFCSAWVATWLHGGQENAVHVVAAAVGWLVGDTVRTRRAFRTEMAVWQRRELAERTRLAIAEERVRVSREVHDVISHNLSVIAVRSGVGRLLFDTRPDEARTALAEIETVSRTALGEVRRLLGAVRGEGHTAPAPTLADLPALVAEVTSSGVEVTLERSELPPGLPAALELTVYRIVQEALTNVVKHAGRTRARVVVSYADEVLLAEVTDDGSRDGRGRQAGEPGWGLVGIRERAALFGGTAETGPRREGGFHVSVRFPVSGEPERGADR</sequence>
<dbReference type="EC" id="2.7.13.3" evidence="2"/>
<dbReference type="Pfam" id="PF07730">
    <property type="entry name" value="HisKA_3"/>
    <property type="match status" value="1"/>
</dbReference>
<evidence type="ECO:0000313" key="13">
    <source>
        <dbReference type="EMBL" id="WNM38897.1"/>
    </source>
</evidence>
<organism evidence="13 14">
    <name type="scientific">Micromonospora halotolerans</name>
    <dbReference type="NCBI Taxonomy" id="709879"/>
    <lineage>
        <taxon>Bacteria</taxon>
        <taxon>Bacillati</taxon>
        <taxon>Actinomycetota</taxon>
        <taxon>Actinomycetes</taxon>
        <taxon>Micromonosporales</taxon>
        <taxon>Micromonosporaceae</taxon>
        <taxon>Micromonospora</taxon>
    </lineage>
</organism>
<keyword evidence="8" id="KW-0902">Two-component regulatory system</keyword>
<keyword evidence="3" id="KW-0597">Phosphoprotein</keyword>
<dbReference type="InterPro" id="IPR011712">
    <property type="entry name" value="Sig_transdc_His_kin_sub3_dim/P"/>
</dbReference>
<dbReference type="Proteomes" id="UP001303001">
    <property type="component" value="Chromosome"/>
</dbReference>
<evidence type="ECO:0000256" key="9">
    <source>
        <dbReference type="SAM" id="Phobius"/>
    </source>
</evidence>
<feature type="domain" description="Signal transduction histidine kinase subgroup 3 dimerisation and phosphoacceptor" evidence="11">
    <location>
        <begin position="204"/>
        <end position="268"/>
    </location>
</feature>
<protein>
    <recommendedName>
        <fullName evidence="2">histidine kinase</fullName>
        <ecNumber evidence="2">2.7.13.3</ecNumber>
    </recommendedName>
</protein>
<dbReference type="Gene3D" id="1.20.5.1930">
    <property type="match status" value="1"/>
</dbReference>
<gene>
    <name evidence="13" type="ORF">RMN56_27825</name>
</gene>
<evidence type="ECO:0000256" key="4">
    <source>
        <dbReference type="ARBA" id="ARBA00022679"/>
    </source>
</evidence>
<dbReference type="PANTHER" id="PTHR24421">
    <property type="entry name" value="NITRATE/NITRITE SENSOR PROTEIN NARX-RELATED"/>
    <property type="match status" value="1"/>
</dbReference>
<dbReference type="PANTHER" id="PTHR24421:SF10">
    <property type="entry name" value="NITRATE_NITRITE SENSOR PROTEIN NARQ"/>
    <property type="match status" value="1"/>
</dbReference>
<name>A0ABY9ZUJ1_9ACTN</name>
<feature type="domain" description="Histidine kinase/HSP90-like ATPase" evidence="10">
    <location>
        <begin position="311"/>
        <end position="401"/>
    </location>
</feature>
<dbReference type="InterPro" id="IPR036890">
    <property type="entry name" value="HATPase_C_sf"/>
</dbReference>
<dbReference type="Pfam" id="PF02518">
    <property type="entry name" value="HATPase_c"/>
    <property type="match status" value="1"/>
</dbReference>
<evidence type="ECO:0000259" key="10">
    <source>
        <dbReference type="Pfam" id="PF02518"/>
    </source>
</evidence>
<dbReference type="InterPro" id="IPR055558">
    <property type="entry name" value="DUF7134"/>
</dbReference>
<dbReference type="InterPro" id="IPR003594">
    <property type="entry name" value="HATPase_dom"/>
</dbReference>
<proteinExistence type="predicted"/>
<keyword evidence="14" id="KW-1185">Reference proteome</keyword>
<dbReference type="Gene3D" id="3.30.565.10">
    <property type="entry name" value="Histidine kinase-like ATPase, C-terminal domain"/>
    <property type="match status" value="1"/>
</dbReference>
<evidence type="ECO:0000259" key="11">
    <source>
        <dbReference type="Pfam" id="PF07730"/>
    </source>
</evidence>
<dbReference type="SUPFAM" id="SSF55874">
    <property type="entry name" value="ATPase domain of HSP90 chaperone/DNA topoisomerase II/histidine kinase"/>
    <property type="match status" value="1"/>
</dbReference>
<evidence type="ECO:0000256" key="5">
    <source>
        <dbReference type="ARBA" id="ARBA00022741"/>
    </source>
</evidence>